<dbReference type="InterPro" id="IPR036388">
    <property type="entry name" value="WH-like_DNA-bd_sf"/>
</dbReference>
<dbReference type="Proteomes" id="UP000276133">
    <property type="component" value="Unassembled WGS sequence"/>
</dbReference>
<gene>
    <name evidence="5" type="ORF">BpHYR1_009882</name>
</gene>
<proteinExistence type="inferred from homology"/>
<dbReference type="PROSITE" id="PS50061">
    <property type="entry name" value="ETS_DOMAIN_3"/>
    <property type="match status" value="1"/>
</dbReference>
<comment type="subcellular location">
    <subcellularLocation>
        <location evidence="3">Nucleus</location>
    </subcellularLocation>
</comment>
<comment type="caution">
    <text evidence="5">The sequence shown here is derived from an EMBL/GenBank/DDBJ whole genome shotgun (WGS) entry which is preliminary data.</text>
</comment>
<dbReference type="PANTHER" id="PTHR11849:SF191">
    <property type="entry name" value="ECDYSONE-INDUCED PROTEIN 74EF ISOFORM B"/>
    <property type="match status" value="1"/>
</dbReference>
<feature type="domain" description="ETS" evidence="4">
    <location>
        <begin position="149"/>
        <end position="238"/>
    </location>
</feature>
<dbReference type="PANTHER" id="PTHR11849">
    <property type="entry name" value="ETS"/>
    <property type="match status" value="1"/>
</dbReference>
<accession>A0A3M7QKF4</accession>
<evidence type="ECO:0000256" key="1">
    <source>
        <dbReference type="ARBA" id="ARBA00005562"/>
    </source>
</evidence>
<evidence type="ECO:0000313" key="6">
    <source>
        <dbReference type="Proteomes" id="UP000276133"/>
    </source>
</evidence>
<evidence type="ECO:0000259" key="4">
    <source>
        <dbReference type="PROSITE" id="PS50061"/>
    </source>
</evidence>
<keyword evidence="2 3" id="KW-0238">DNA-binding</keyword>
<dbReference type="STRING" id="10195.A0A3M7QKF4"/>
<keyword evidence="3" id="KW-0539">Nucleus</keyword>
<dbReference type="Gene3D" id="1.10.10.10">
    <property type="entry name" value="Winged helix-like DNA-binding domain superfamily/Winged helix DNA-binding domain"/>
    <property type="match status" value="1"/>
</dbReference>
<dbReference type="OrthoDB" id="5961210at2759"/>
<organism evidence="5 6">
    <name type="scientific">Brachionus plicatilis</name>
    <name type="common">Marine rotifer</name>
    <name type="synonym">Brachionus muelleri</name>
    <dbReference type="NCBI Taxonomy" id="10195"/>
    <lineage>
        <taxon>Eukaryota</taxon>
        <taxon>Metazoa</taxon>
        <taxon>Spiralia</taxon>
        <taxon>Gnathifera</taxon>
        <taxon>Rotifera</taxon>
        <taxon>Eurotatoria</taxon>
        <taxon>Monogononta</taxon>
        <taxon>Pseudotrocha</taxon>
        <taxon>Ploima</taxon>
        <taxon>Brachionidae</taxon>
        <taxon>Brachionus</taxon>
    </lineage>
</organism>
<dbReference type="PRINTS" id="PR00454">
    <property type="entry name" value="ETSDOMAIN"/>
</dbReference>
<dbReference type="GO" id="GO:0000981">
    <property type="term" value="F:DNA-binding transcription factor activity, RNA polymerase II-specific"/>
    <property type="evidence" value="ECO:0007669"/>
    <property type="project" value="TreeGrafter"/>
</dbReference>
<dbReference type="InterPro" id="IPR036390">
    <property type="entry name" value="WH_DNA-bd_sf"/>
</dbReference>
<evidence type="ECO:0000313" key="5">
    <source>
        <dbReference type="EMBL" id="RNA11438.1"/>
    </source>
</evidence>
<dbReference type="GO" id="GO:0005634">
    <property type="term" value="C:nucleus"/>
    <property type="evidence" value="ECO:0007669"/>
    <property type="project" value="UniProtKB-SubCell"/>
</dbReference>
<keyword evidence="6" id="KW-1185">Reference proteome</keyword>
<sequence length="260" mass="30387">MNTPYPYMADYYQYQNENGYLYDQQIQQSPISFNDQTPSLDDINVDDLICLSNNSLDMGYLAVDLPNDVYSDESVYTTPSFQDDIINSSLDNSPISRCFSEPCTPNSDQEWKGCRDEIEGKAVSNKVVKRLKKPAKKPKKKPENMKDCLHVWEFLRDLLKSEEFNGKFIKWLNKEKGLFKILSPNDVSNLWGKKKSNKEKMDYPNMARGIRYSREEGGYFDIVTKEDGFGKKLVYKFSKKASMHCEWLRSFMRTDDHQQF</sequence>
<dbReference type="GO" id="GO:0030154">
    <property type="term" value="P:cell differentiation"/>
    <property type="evidence" value="ECO:0007669"/>
    <property type="project" value="TreeGrafter"/>
</dbReference>
<name>A0A3M7QKF4_BRAPC</name>
<dbReference type="SMART" id="SM00413">
    <property type="entry name" value="ETS"/>
    <property type="match status" value="1"/>
</dbReference>
<comment type="similarity">
    <text evidence="1 3">Belongs to the ETS family.</text>
</comment>
<dbReference type="SUPFAM" id="SSF46785">
    <property type="entry name" value="Winged helix' DNA-binding domain"/>
    <property type="match status" value="1"/>
</dbReference>
<dbReference type="InterPro" id="IPR000418">
    <property type="entry name" value="Ets_dom"/>
</dbReference>
<dbReference type="Pfam" id="PF00178">
    <property type="entry name" value="Ets"/>
    <property type="match status" value="1"/>
</dbReference>
<dbReference type="InterPro" id="IPR046328">
    <property type="entry name" value="ETS_fam"/>
</dbReference>
<dbReference type="AlphaFoldDB" id="A0A3M7QKF4"/>
<dbReference type="EMBL" id="REGN01005948">
    <property type="protein sequence ID" value="RNA11438.1"/>
    <property type="molecule type" value="Genomic_DNA"/>
</dbReference>
<protein>
    <submittedName>
        <fullName evidence="5">DNA-binding D-ETS-4-like isoform X3</fullName>
    </submittedName>
</protein>
<dbReference type="GO" id="GO:0043565">
    <property type="term" value="F:sequence-specific DNA binding"/>
    <property type="evidence" value="ECO:0007669"/>
    <property type="project" value="InterPro"/>
</dbReference>
<reference evidence="5 6" key="1">
    <citation type="journal article" date="2018" name="Sci. Rep.">
        <title>Genomic signatures of local adaptation to the degree of environmental predictability in rotifers.</title>
        <authorList>
            <person name="Franch-Gras L."/>
            <person name="Hahn C."/>
            <person name="Garcia-Roger E.M."/>
            <person name="Carmona M.J."/>
            <person name="Serra M."/>
            <person name="Gomez A."/>
        </authorList>
    </citation>
    <scope>NUCLEOTIDE SEQUENCE [LARGE SCALE GENOMIC DNA]</scope>
    <source>
        <strain evidence="5">HYR1</strain>
    </source>
</reference>
<evidence type="ECO:0000256" key="3">
    <source>
        <dbReference type="RuleBase" id="RU004019"/>
    </source>
</evidence>
<evidence type="ECO:0000256" key="2">
    <source>
        <dbReference type="ARBA" id="ARBA00023125"/>
    </source>
</evidence>